<accession>A0AC58HJI4</accession>
<dbReference type="RefSeq" id="XP_073782144.1">
    <property type="nucleotide sequence ID" value="XM_073926043.1"/>
</dbReference>
<dbReference type="Proteomes" id="UP000000437">
    <property type="component" value="Chromosome 16"/>
</dbReference>
<proteinExistence type="predicted"/>
<sequence length="542" mass="59496">MDTKAVFTALYDVCEENAAFFSGATKGQSGDAAQRLVDAMTIIQEHARSLEPVISGFAAIYHHFDFDPHVPANGYRSLVKVVRCCLLHIIHKGRYISSNRRSIFFRASHNASEMEAYCSALCQLRALLYLAQRLLHDNSHGNLFFQEESGLSQSFLREYASMHKGCFYGRCVGFQFTPAIRPCLQSIAISLVAFGDNYKKHQSGIGVAASSFLTSGKYAIDPELRGQEYERITQNLDVHFWKTFWNVTETEVLSSLVSLTATTVKVNRALSVPPVAFDLPLAADPTRTVTLCPPAAHLGPGPVQMRLISHELREGQDSEKLLALCRSEGGPITISLGLKTKRSPPSPWLVLHFHGGGFVAQTSKSHEPYLRSWSHDLNAPVLSVDYSLAPEAPFPRALEECFYAYCWAIKNHNLLGWTGERVCLAGDSAGGNLCVTVSMRAAAHGVRMPDGIVAAYPATLLTVYASPSRLLSLMDPLLPLSVLSRCLSAYAGTDPQVEKQVEKVSTLSMVKRDASLLLRDFKQGASNWIHSLLDRGSAGTCI</sequence>
<organism evidence="1 2">
    <name type="scientific">Danio rerio</name>
    <name type="common">Zebrafish</name>
    <name type="synonym">Brachydanio rerio</name>
    <dbReference type="NCBI Taxonomy" id="7955"/>
    <lineage>
        <taxon>Eukaryota</taxon>
        <taxon>Metazoa</taxon>
        <taxon>Chordata</taxon>
        <taxon>Craniata</taxon>
        <taxon>Vertebrata</taxon>
        <taxon>Euteleostomi</taxon>
        <taxon>Actinopterygii</taxon>
        <taxon>Neopterygii</taxon>
        <taxon>Teleostei</taxon>
        <taxon>Ostariophysi</taxon>
        <taxon>Cypriniformes</taxon>
        <taxon>Danionidae</taxon>
        <taxon>Danioninae</taxon>
        <taxon>Danio</taxon>
    </lineage>
</organism>
<evidence type="ECO:0000313" key="1">
    <source>
        <dbReference type="Proteomes" id="UP000000437"/>
    </source>
</evidence>
<evidence type="ECO:0000313" key="2">
    <source>
        <dbReference type="RefSeq" id="XP_073782144.1"/>
    </source>
</evidence>
<gene>
    <name evidence="2" type="primary">lipeb</name>
</gene>
<name>A0AC58HJI4_DANRE</name>
<protein>
    <submittedName>
        <fullName evidence="2">Hormone-sensitive lipase isoform X11</fullName>
    </submittedName>
</protein>
<keyword evidence="1" id="KW-1185">Reference proteome</keyword>
<reference evidence="2" key="1">
    <citation type="submission" date="2025-08" db="UniProtKB">
        <authorList>
            <consortium name="RefSeq"/>
        </authorList>
    </citation>
    <scope>IDENTIFICATION</scope>
    <source>
        <strain evidence="2">Tuebingen</strain>
        <tissue evidence="2">Fibroblasts and whole tissue</tissue>
    </source>
</reference>